<keyword evidence="11" id="KW-0489">Methyltransferase</keyword>
<dbReference type="PANTHER" id="PTHR38042:SF1">
    <property type="entry name" value="UROPORPHYRINOGEN-III SYNTHASE, CHLOROPLASTIC"/>
    <property type="match status" value="1"/>
</dbReference>
<name>A0A511BNT3_9PROT</name>
<dbReference type="GO" id="GO:0032259">
    <property type="term" value="P:methylation"/>
    <property type="evidence" value="ECO:0007669"/>
    <property type="project" value="UniProtKB-KW"/>
</dbReference>
<evidence type="ECO:0000256" key="1">
    <source>
        <dbReference type="ARBA" id="ARBA00004772"/>
    </source>
</evidence>
<protein>
    <recommendedName>
        <fullName evidence="7 9">Uroporphyrinogen-III synthase</fullName>
        <ecNumber evidence="3 9">4.2.1.75</ecNumber>
    </recommendedName>
</protein>
<dbReference type="AlphaFoldDB" id="A0A511BNT3"/>
<reference evidence="11 12" key="1">
    <citation type="submission" date="2019-07" db="EMBL/GenBank/DDBJ databases">
        <title>Whole genome shotgun sequence of Swaminathania salitolerans NBRC 104436.</title>
        <authorList>
            <person name="Hosoyama A."/>
            <person name="Uohara A."/>
            <person name="Ohji S."/>
            <person name="Ichikawa N."/>
        </authorList>
    </citation>
    <scope>NUCLEOTIDE SEQUENCE [LARGE SCALE GENOMIC DNA]</scope>
    <source>
        <strain evidence="11 12">NBRC 104436</strain>
    </source>
</reference>
<keyword evidence="11" id="KW-0808">Transferase</keyword>
<keyword evidence="4 9" id="KW-0456">Lyase</keyword>
<proteinExistence type="inferred from homology"/>
<evidence type="ECO:0000313" key="12">
    <source>
        <dbReference type="Proteomes" id="UP000321405"/>
    </source>
</evidence>
<dbReference type="OrthoDB" id="7163809at2"/>
<gene>
    <name evidence="11" type="ORF">SSA02_06660</name>
</gene>
<comment type="similarity">
    <text evidence="2 9">Belongs to the uroporphyrinogen-III synthase family.</text>
</comment>
<keyword evidence="5 9" id="KW-0627">Porphyrin biosynthesis</keyword>
<feature type="domain" description="Tetrapyrrole biosynthesis uroporphyrinogen III synthase" evidence="10">
    <location>
        <begin position="22"/>
        <end position="228"/>
    </location>
</feature>
<evidence type="ECO:0000313" key="11">
    <source>
        <dbReference type="EMBL" id="GEL01503.1"/>
    </source>
</evidence>
<dbReference type="GO" id="GO:0006780">
    <property type="term" value="P:uroporphyrinogen III biosynthetic process"/>
    <property type="evidence" value="ECO:0007669"/>
    <property type="project" value="UniProtKB-UniRule"/>
</dbReference>
<dbReference type="GO" id="GO:0008168">
    <property type="term" value="F:methyltransferase activity"/>
    <property type="evidence" value="ECO:0007669"/>
    <property type="project" value="UniProtKB-KW"/>
</dbReference>
<dbReference type="Gene3D" id="3.40.50.10090">
    <property type="match status" value="2"/>
</dbReference>
<comment type="catalytic activity">
    <reaction evidence="8 9">
        <text>hydroxymethylbilane = uroporphyrinogen III + H2O</text>
        <dbReference type="Rhea" id="RHEA:18965"/>
        <dbReference type="ChEBI" id="CHEBI:15377"/>
        <dbReference type="ChEBI" id="CHEBI:57308"/>
        <dbReference type="ChEBI" id="CHEBI:57845"/>
        <dbReference type="EC" id="4.2.1.75"/>
    </reaction>
</comment>
<keyword evidence="12" id="KW-1185">Reference proteome</keyword>
<evidence type="ECO:0000256" key="8">
    <source>
        <dbReference type="ARBA" id="ARBA00048617"/>
    </source>
</evidence>
<dbReference type="InterPro" id="IPR003754">
    <property type="entry name" value="4pyrrol_synth_uPrphyn_synth"/>
</dbReference>
<comment type="caution">
    <text evidence="11">The sequence shown here is derived from an EMBL/GenBank/DDBJ whole genome shotgun (WGS) entry which is preliminary data.</text>
</comment>
<evidence type="ECO:0000256" key="6">
    <source>
        <dbReference type="ARBA" id="ARBA00037589"/>
    </source>
</evidence>
<accession>A0A511BNT3</accession>
<dbReference type="PANTHER" id="PTHR38042">
    <property type="entry name" value="UROPORPHYRINOGEN-III SYNTHASE, CHLOROPLASTIC"/>
    <property type="match status" value="1"/>
</dbReference>
<dbReference type="GO" id="GO:0004852">
    <property type="term" value="F:uroporphyrinogen-III synthase activity"/>
    <property type="evidence" value="ECO:0007669"/>
    <property type="project" value="UniProtKB-UniRule"/>
</dbReference>
<evidence type="ECO:0000256" key="2">
    <source>
        <dbReference type="ARBA" id="ARBA00008133"/>
    </source>
</evidence>
<dbReference type="EC" id="4.2.1.75" evidence="3 9"/>
<dbReference type="InterPro" id="IPR036108">
    <property type="entry name" value="4pyrrol_syn_uPrphyn_synt_sf"/>
</dbReference>
<evidence type="ECO:0000256" key="5">
    <source>
        <dbReference type="ARBA" id="ARBA00023244"/>
    </source>
</evidence>
<dbReference type="InterPro" id="IPR039793">
    <property type="entry name" value="UROS/Hem4"/>
</dbReference>
<dbReference type="RefSeq" id="WP_147092443.1">
    <property type="nucleotide sequence ID" value="NZ_BJVC01000001.1"/>
</dbReference>
<evidence type="ECO:0000256" key="7">
    <source>
        <dbReference type="ARBA" id="ARBA00040167"/>
    </source>
</evidence>
<sequence length="248" mass="25833">MAEGARAGVLVTRPEPGLSDTMTELARRGWSPCAAPMLHVIPLPLKGATRFGRVVVTSGQSLNSLAATLPHDIALTAVGRKTAERARACGFTSVDHAGGTALSLVPHLGEPCGDPTLLLATGRHLGQDLARDLRNAGWSVSRRVVYMTQPVGHLSSSVCARLSAGEIGAALFYSAATAQAFLRAVGERRTILRTITALALSTQIADVLAEAPFAAVRTAEHPDQDSLLSLLDSPAHGPLHATEKGSDA</sequence>
<dbReference type="GO" id="GO:0006782">
    <property type="term" value="P:protoporphyrinogen IX biosynthetic process"/>
    <property type="evidence" value="ECO:0007669"/>
    <property type="project" value="UniProtKB-UniRule"/>
</dbReference>
<dbReference type="SUPFAM" id="SSF69618">
    <property type="entry name" value="HemD-like"/>
    <property type="match status" value="1"/>
</dbReference>
<dbReference type="EMBL" id="BJVC01000001">
    <property type="protein sequence ID" value="GEL01503.1"/>
    <property type="molecule type" value="Genomic_DNA"/>
</dbReference>
<evidence type="ECO:0000256" key="3">
    <source>
        <dbReference type="ARBA" id="ARBA00013109"/>
    </source>
</evidence>
<dbReference type="CDD" id="cd06578">
    <property type="entry name" value="HemD"/>
    <property type="match status" value="1"/>
</dbReference>
<evidence type="ECO:0000256" key="9">
    <source>
        <dbReference type="RuleBase" id="RU366031"/>
    </source>
</evidence>
<organism evidence="11 12">
    <name type="scientific">Swaminathania salitolerans</name>
    <dbReference type="NCBI Taxonomy" id="182838"/>
    <lineage>
        <taxon>Bacteria</taxon>
        <taxon>Pseudomonadati</taxon>
        <taxon>Pseudomonadota</taxon>
        <taxon>Alphaproteobacteria</taxon>
        <taxon>Acetobacterales</taxon>
        <taxon>Acetobacteraceae</taxon>
        <taxon>Swaminathania</taxon>
    </lineage>
</organism>
<dbReference type="Proteomes" id="UP000321405">
    <property type="component" value="Unassembled WGS sequence"/>
</dbReference>
<evidence type="ECO:0000256" key="4">
    <source>
        <dbReference type="ARBA" id="ARBA00023239"/>
    </source>
</evidence>
<evidence type="ECO:0000259" key="10">
    <source>
        <dbReference type="Pfam" id="PF02602"/>
    </source>
</evidence>
<comment type="function">
    <text evidence="6 9">Catalyzes cyclization of the linear tetrapyrrole, hydroxymethylbilane, to the macrocyclic uroporphyrinogen III.</text>
</comment>
<dbReference type="Pfam" id="PF02602">
    <property type="entry name" value="HEM4"/>
    <property type="match status" value="1"/>
</dbReference>
<comment type="pathway">
    <text evidence="1 9">Porphyrin-containing compound metabolism; protoporphyrin-IX biosynthesis; coproporphyrinogen-III from 5-aminolevulinate: step 3/4.</text>
</comment>